<dbReference type="EMBL" id="KQ980801">
    <property type="protein sequence ID" value="KYN12805.1"/>
    <property type="molecule type" value="Genomic_DNA"/>
</dbReference>
<evidence type="ECO:0000313" key="3">
    <source>
        <dbReference type="Proteomes" id="UP000078492"/>
    </source>
</evidence>
<feature type="compositionally biased region" description="Basic residues" evidence="1">
    <location>
        <begin position="168"/>
        <end position="178"/>
    </location>
</feature>
<feature type="compositionally biased region" description="Basic and acidic residues" evidence="1">
    <location>
        <begin position="133"/>
        <end position="167"/>
    </location>
</feature>
<organism evidence="2 3">
    <name type="scientific">Trachymyrmex cornetzi</name>
    <dbReference type="NCBI Taxonomy" id="471704"/>
    <lineage>
        <taxon>Eukaryota</taxon>
        <taxon>Metazoa</taxon>
        <taxon>Ecdysozoa</taxon>
        <taxon>Arthropoda</taxon>
        <taxon>Hexapoda</taxon>
        <taxon>Insecta</taxon>
        <taxon>Pterygota</taxon>
        <taxon>Neoptera</taxon>
        <taxon>Endopterygota</taxon>
        <taxon>Hymenoptera</taxon>
        <taxon>Apocrita</taxon>
        <taxon>Aculeata</taxon>
        <taxon>Formicoidea</taxon>
        <taxon>Formicidae</taxon>
        <taxon>Myrmicinae</taxon>
        <taxon>Trachymyrmex</taxon>
    </lineage>
</organism>
<feature type="compositionally biased region" description="Basic residues" evidence="1">
    <location>
        <begin position="117"/>
        <end position="132"/>
    </location>
</feature>
<evidence type="ECO:0000313" key="2">
    <source>
        <dbReference type="EMBL" id="KYN12805.1"/>
    </source>
</evidence>
<evidence type="ECO:0000256" key="1">
    <source>
        <dbReference type="SAM" id="MobiDB-lite"/>
    </source>
</evidence>
<dbReference type="AlphaFoldDB" id="A0A151IXL2"/>
<feature type="region of interest" description="Disordered" evidence="1">
    <location>
        <begin position="117"/>
        <end position="195"/>
    </location>
</feature>
<reference evidence="2 3" key="1">
    <citation type="submission" date="2015-09" db="EMBL/GenBank/DDBJ databases">
        <title>Trachymyrmex cornetzi WGS genome.</title>
        <authorList>
            <person name="Nygaard S."/>
            <person name="Hu H."/>
            <person name="Boomsma J."/>
            <person name="Zhang G."/>
        </authorList>
    </citation>
    <scope>NUCLEOTIDE SEQUENCE [LARGE SCALE GENOMIC DNA]</scope>
    <source>
        <strain evidence="2">Tcor2-1</strain>
        <tissue evidence="2">Whole body</tissue>
    </source>
</reference>
<sequence>MRIVSRLAYLASRLAGGIVKDEGRYLAKGASVEVPRGMNGNKRLITIGDISLSVAVAGPVTPTYATTNTDALLHSDGMHRVSFYFLKIPMDRMPLPPSVLRTHTHTLTFARVCTRRRKRACSTHNTEKKRRLVREEEKVEEAERASGGREREREKERRAAVEKQESRRRWRRRRRSSRGLREDGGGGGRRRRRRW</sequence>
<gene>
    <name evidence="2" type="ORF">ALC57_15020</name>
</gene>
<name>A0A151IXL2_9HYME</name>
<keyword evidence="3" id="KW-1185">Reference proteome</keyword>
<protein>
    <submittedName>
        <fullName evidence="2">Uncharacterized protein</fullName>
    </submittedName>
</protein>
<dbReference type="Proteomes" id="UP000078492">
    <property type="component" value="Unassembled WGS sequence"/>
</dbReference>
<proteinExistence type="predicted"/>
<accession>A0A151IXL2</accession>